<keyword evidence="2" id="KW-1185">Reference proteome</keyword>
<evidence type="ECO:0000313" key="2">
    <source>
        <dbReference type="Proteomes" id="UP000805193"/>
    </source>
</evidence>
<organism evidence="1 2">
    <name type="scientific">Ixodes persulcatus</name>
    <name type="common">Taiga tick</name>
    <dbReference type="NCBI Taxonomy" id="34615"/>
    <lineage>
        <taxon>Eukaryota</taxon>
        <taxon>Metazoa</taxon>
        <taxon>Ecdysozoa</taxon>
        <taxon>Arthropoda</taxon>
        <taxon>Chelicerata</taxon>
        <taxon>Arachnida</taxon>
        <taxon>Acari</taxon>
        <taxon>Parasitiformes</taxon>
        <taxon>Ixodida</taxon>
        <taxon>Ixodoidea</taxon>
        <taxon>Ixodidae</taxon>
        <taxon>Ixodinae</taxon>
        <taxon>Ixodes</taxon>
    </lineage>
</organism>
<proteinExistence type="predicted"/>
<evidence type="ECO:0000313" key="1">
    <source>
        <dbReference type="EMBL" id="KAG0419654.1"/>
    </source>
</evidence>
<protein>
    <submittedName>
        <fullName evidence="1">Uncharacterized protein</fullName>
    </submittedName>
</protein>
<name>A0AC60PI11_IXOPE</name>
<gene>
    <name evidence="1" type="ORF">HPB47_003957</name>
</gene>
<reference evidence="1 2" key="1">
    <citation type="journal article" date="2020" name="Cell">
        <title>Large-Scale Comparative Analyses of Tick Genomes Elucidate Their Genetic Diversity and Vector Capacities.</title>
        <authorList>
            <consortium name="Tick Genome and Microbiome Consortium (TIGMIC)"/>
            <person name="Jia N."/>
            <person name="Wang J."/>
            <person name="Shi W."/>
            <person name="Du L."/>
            <person name="Sun Y."/>
            <person name="Zhan W."/>
            <person name="Jiang J.F."/>
            <person name="Wang Q."/>
            <person name="Zhang B."/>
            <person name="Ji P."/>
            <person name="Bell-Sakyi L."/>
            <person name="Cui X.M."/>
            <person name="Yuan T.T."/>
            <person name="Jiang B.G."/>
            <person name="Yang W.F."/>
            <person name="Lam T.T."/>
            <person name="Chang Q.C."/>
            <person name="Ding S.J."/>
            <person name="Wang X.J."/>
            <person name="Zhu J.G."/>
            <person name="Ruan X.D."/>
            <person name="Zhao L."/>
            <person name="Wei J.T."/>
            <person name="Ye R.Z."/>
            <person name="Que T.C."/>
            <person name="Du C.H."/>
            <person name="Zhou Y.H."/>
            <person name="Cheng J.X."/>
            <person name="Dai P.F."/>
            <person name="Guo W.B."/>
            <person name="Han X.H."/>
            <person name="Huang E.J."/>
            <person name="Li L.F."/>
            <person name="Wei W."/>
            <person name="Gao Y.C."/>
            <person name="Liu J.Z."/>
            <person name="Shao H.Z."/>
            <person name="Wang X."/>
            <person name="Wang C.C."/>
            <person name="Yang T.C."/>
            <person name="Huo Q.B."/>
            <person name="Li W."/>
            <person name="Chen H.Y."/>
            <person name="Chen S.E."/>
            <person name="Zhou L.G."/>
            <person name="Ni X.B."/>
            <person name="Tian J.H."/>
            <person name="Sheng Y."/>
            <person name="Liu T."/>
            <person name="Pan Y.S."/>
            <person name="Xia L.Y."/>
            <person name="Li J."/>
            <person name="Zhao F."/>
            <person name="Cao W.C."/>
        </authorList>
    </citation>
    <scope>NUCLEOTIDE SEQUENCE [LARGE SCALE GENOMIC DNA]</scope>
    <source>
        <strain evidence="1">Iper-2018</strain>
    </source>
</reference>
<dbReference type="Proteomes" id="UP000805193">
    <property type="component" value="Unassembled WGS sequence"/>
</dbReference>
<comment type="caution">
    <text evidence="1">The sequence shown here is derived from an EMBL/GenBank/DDBJ whole genome shotgun (WGS) entry which is preliminary data.</text>
</comment>
<sequence length="647" mass="70715">MAASGLPPPPLLLLLAVALGLAGAEYLQEFEVFEGVPVGTTVGFIGQSAATQPPPAPPYLIVPVPNSAVDADLSIDQATGEVRTNVVLDRELRSQYSFVAIPLSGENIRVSIRVRDANDNAPEFPSSFMAIEFPENTPRDVKRTLSPARDRDLGEFNTQRYEIVSGNVNNAFRLSSHRERDDVLYLDLQINGFLDRENTPFYSLVIEAYDGGRPPFKGSMTVNITIQDVNDNQPIFNQSRYFATVAENATVGASVLRVFATDADSAENGRVSYSINRRQSDRENMFAIDPDTGVISVNKPLDFEAKDVHELVVVARDGGDQPLETTAFVSIRVTDVNDNQPTINLIFLSDDASPKISEDARPGEFVARISVNDPDSKEEYANVNVTLRGGDGHFGLTTQDNIIYLVIVSHPLDRETRSNYSMVVTATDKGSPPLNTSRAFELAVTDANDNAPQFDRDVYYANVLEVADPGTSVLQLSATDRDEGNNSLVRYSIRDTPDTYSQWFRVDARTGLVTTRTHIDCETSPVPRVTVVATDSGSPPLSASATVLVTISDVNDNEPIFDQSFYNITVAEDERVGKCILKVIVPGGSLVEEGTAACPRATALLPPRVGFSFRFTVDYSRSSSTHDDEQQHLLEMTRPQLSGCVTS</sequence>
<accession>A0AC60PI11</accession>
<dbReference type="EMBL" id="JABSTQ010010594">
    <property type="protein sequence ID" value="KAG0419654.1"/>
    <property type="molecule type" value="Genomic_DNA"/>
</dbReference>